<evidence type="ECO:0000313" key="4">
    <source>
        <dbReference type="Proteomes" id="UP001383192"/>
    </source>
</evidence>
<dbReference type="InterPro" id="IPR050231">
    <property type="entry name" value="Iron_ascorbate_oxido_reductase"/>
</dbReference>
<name>A0AAW0CRW8_9AGAR</name>
<keyword evidence="4" id="KW-1185">Reference proteome</keyword>
<dbReference type="InterPro" id="IPR044861">
    <property type="entry name" value="IPNS-like_FE2OG_OXY"/>
</dbReference>
<dbReference type="InterPro" id="IPR026992">
    <property type="entry name" value="DIOX_N"/>
</dbReference>
<comment type="caution">
    <text evidence="3">The sequence shown here is derived from an EMBL/GenBank/DDBJ whole genome shotgun (WGS) entry which is preliminary data.</text>
</comment>
<proteinExistence type="predicted"/>
<protein>
    <recommendedName>
        <fullName evidence="5">Clavaminate synthase-like protein</fullName>
    </recommendedName>
</protein>
<evidence type="ECO:0000313" key="3">
    <source>
        <dbReference type="EMBL" id="KAK7040661.1"/>
    </source>
</evidence>
<dbReference type="AlphaFoldDB" id="A0AAW0CRW8"/>
<dbReference type="Proteomes" id="UP001383192">
    <property type="component" value="Unassembled WGS sequence"/>
</dbReference>
<dbReference type="Pfam" id="PF03171">
    <property type="entry name" value="2OG-FeII_Oxy"/>
    <property type="match status" value="1"/>
</dbReference>
<evidence type="ECO:0000259" key="1">
    <source>
        <dbReference type="Pfam" id="PF03171"/>
    </source>
</evidence>
<gene>
    <name evidence="3" type="ORF">VNI00_009567</name>
</gene>
<sequence>MPVPTPQLGSYKYVPETNENLDWAELITIDLGQYGTPEGKKKLAEQLIYALREKGFFYVKNFNISQGRVDRQFALGRELYELPLEAKEKYIPEGLDQGKFNGYVPAGRRLIDPETGLRDRLEMYNIPKFNGFFPQNHPQIIQDNIQEIEDFARSLHSEVLDPLFVLLAIALELPEDTFKRLHQYPVKSEDHLRYMKYGKYDPADNEKLSNWIPGHTDLGSFTLLFRQPVAALQIKLHDSNEWKWVKPQDATLTVNACDALSFLTGGYVKSTIHRQVLSLGNAYNAKGVTEFQFPRKISSMLIGLGYYTFLGLSVLLFSETWRLWLWPGNRPHNDVQLSTIKESPVLQREGYTQNQFESTNNPVPTMEEWTFAKQKWQRTKGYTDDIKHMTATILPGFNEKLYA</sequence>
<evidence type="ECO:0000259" key="2">
    <source>
        <dbReference type="Pfam" id="PF14226"/>
    </source>
</evidence>
<reference evidence="3 4" key="1">
    <citation type="submission" date="2024-01" db="EMBL/GenBank/DDBJ databases">
        <title>A draft genome for a cacao thread blight-causing isolate of Paramarasmius palmivorus.</title>
        <authorList>
            <person name="Baruah I.K."/>
            <person name="Bukari Y."/>
            <person name="Amoako-Attah I."/>
            <person name="Meinhardt L.W."/>
            <person name="Bailey B.A."/>
            <person name="Cohen S.P."/>
        </authorList>
    </citation>
    <scope>NUCLEOTIDE SEQUENCE [LARGE SCALE GENOMIC DNA]</scope>
    <source>
        <strain evidence="3 4">GH-12</strain>
    </source>
</reference>
<dbReference type="PANTHER" id="PTHR47990">
    <property type="entry name" value="2-OXOGLUTARATE (2OG) AND FE(II)-DEPENDENT OXYGENASE SUPERFAMILY PROTEIN-RELATED"/>
    <property type="match status" value="1"/>
</dbReference>
<evidence type="ECO:0008006" key="5">
    <source>
        <dbReference type="Google" id="ProtNLM"/>
    </source>
</evidence>
<dbReference type="PRINTS" id="PR00682">
    <property type="entry name" value="IPNSYNTHASE"/>
</dbReference>
<dbReference type="EMBL" id="JAYKXP010000036">
    <property type="protein sequence ID" value="KAK7040661.1"/>
    <property type="molecule type" value="Genomic_DNA"/>
</dbReference>
<dbReference type="Gene3D" id="2.60.120.330">
    <property type="entry name" value="B-lactam Antibiotic, Isopenicillin N Synthase, Chain"/>
    <property type="match status" value="1"/>
</dbReference>
<organism evidence="3 4">
    <name type="scientific">Paramarasmius palmivorus</name>
    <dbReference type="NCBI Taxonomy" id="297713"/>
    <lineage>
        <taxon>Eukaryota</taxon>
        <taxon>Fungi</taxon>
        <taxon>Dikarya</taxon>
        <taxon>Basidiomycota</taxon>
        <taxon>Agaricomycotina</taxon>
        <taxon>Agaricomycetes</taxon>
        <taxon>Agaricomycetidae</taxon>
        <taxon>Agaricales</taxon>
        <taxon>Marasmiineae</taxon>
        <taxon>Marasmiaceae</taxon>
        <taxon>Paramarasmius</taxon>
    </lineage>
</organism>
<dbReference type="InterPro" id="IPR027443">
    <property type="entry name" value="IPNS-like_sf"/>
</dbReference>
<feature type="domain" description="Non-haem dioxygenase N-terminal" evidence="2">
    <location>
        <begin position="28"/>
        <end position="126"/>
    </location>
</feature>
<dbReference type="SUPFAM" id="SSF51197">
    <property type="entry name" value="Clavaminate synthase-like"/>
    <property type="match status" value="1"/>
</dbReference>
<dbReference type="Pfam" id="PF14226">
    <property type="entry name" value="DIOX_N"/>
    <property type="match status" value="1"/>
</dbReference>
<accession>A0AAW0CRW8</accession>
<feature type="domain" description="Isopenicillin N synthase-like Fe(2+) 2OG dioxygenase" evidence="1">
    <location>
        <begin position="195"/>
        <end position="274"/>
    </location>
</feature>